<sequence length="128" mass="14200">PGFSDWEIMTYSEEEYPRSYIKPRIPFGVALYPLATSGETEDIDRLVIALDYSDLLDYTSFLSNIKLGVSFRSLKVISVYGGFDGGFLAGGVGLSFKIFHTSLVYYVDELGAYPGANPVQNILLNFAF</sequence>
<accession>X1VF65</accession>
<proteinExistence type="predicted"/>
<reference evidence="1" key="1">
    <citation type="journal article" date="2014" name="Front. Microbiol.">
        <title>High frequency of phylogenetically diverse reductive dehalogenase-homologous genes in deep subseafloor sedimentary metagenomes.</title>
        <authorList>
            <person name="Kawai M."/>
            <person name="Futagami T."/>
            <person name="Toyoda A."/>
            <person name="Takaki Y."/>
            <person name="Nishi S."/>
            <person name="Hori S."/>
            <person name="Arai W."/>
            <person name="Tsubouchi T."/>
            <person name="Morono Y."/>
            <person name="Uchiyama I."/>
            <person name="Ito T."/>
            <person name="Fujiyama A."/>
            <person name="Inagaki F."/>
            <person name="Takami H."/>
        </authorList>
    </citation>
    <scope>NUCLEOTIDE SEQUENCE</scope>
    <source>
        <strain evidence="1">Expedition CK06-06</strain>
    </source>
</reference>
<protein>
    <submittedName>
        <fullName evidence="1">Uncharacterized protein</fullName>
    </submittedName>
</protein>
<comment type="caution">
    <text evidence="1">The sequence shown here is derived from an EMBL/GenBank/DDBJ whole genome shotgun (WGS) entry which is preliminary data.</text>
</comment>
<gene>
    <name evidence="1" type="ORF">S12H4_60818</name>
</gene>
<dbReference type="EMBL" id="BARW01040141">
    <property type="protein sequence ID" value="GAJ16567.1"/>
    <property type="molecule type" value="Genomic_DNA"/>
</dbReference>
<organism evidence="1">
    <name type="scientific">marine sediment metagenome</name>
    <dbReference type="NCBI Taxonomy" id="412755"/>
    <lineage>
        <taxon>unclassified sequences</taxon>
        <taxon>metagenomes</taxon>
        <taxon>ecological metagenomes</taxon>
    </lineage>
</organism>
<feature type="non-terminal residue" evidence="1">
    <location>
        <position position="1"/>
    </location>
</feature>
<dbReference type="AlphaFoldDB" id="X1VF65"/>
<evidence type="ECO:0000313" key="1">
    <source>
        <dbReference type="EMBL" id="GAJ16567.1"/>
    </source>
</evidence>
<feature type="non-terminal residue" evidence="1">
    <location>
        <position position="128"/>
    </location>
</feature>
<name>X1VF65_9ZZZZ</name>